<dbReference type="InterPro" id="IPR004405">
    <property type="entry name" value="TF_pelota"/>
</dbReference>
<dbReference type="STRING" id="31246.A0A183NW38"/>
<dbReference type="Gene3D" id="3.30.1330.30">
    <property type="match status" value="1"/>
</dbReference>
<evidence type="ECO:0000256" key="4">
    <source>
        <dbReference type="ARBA" id="ARBA00022490"/>
    </source>
</evidence>
<dbReference type="AlphaFoldDB" id="A0A183NW38"/>
<sequence length="167" mass="18793">MIQTATRQEKRVFLENKSKFMLVHSSSGHKHALKEVLTDSVVMSKLVNTKATSEVTALNDFYQMLKTDQSRAFYGFKHVKTAADACAIDTLLITDALFRSRNLEERKQYVELVDQVKDNQGIVRIFSSLHVSGEQLNQLSGVAAILRFPIPEPVTDDESNSSEDDDN</sequence>
<comment type="cofactor">
    <cofactor evidence="1">
        <name>a divalent metal cation</name>
        <dbReference type="ChEBI" id="CHEBI:60240"/>
    </cofactor>
</comment>
<dbReference type="Pfam" id="PF03465">
    <property type="entry name" value="eRF1_3"/>
    <property type="match status" value="1"/>
</dbReference>
<organism evidence="6 7">
    <name type="scientific">Schistosoma mattheei</name>
    <dbReference type="NCBI Taxonomy" id="31246"/>
    <lineage>
        <taxon>Eukaryota</taxon>
        <taxon>Metazoa</taxon>
        <taxon>Spiralia</taxon>
        <taxon>Lophotrochozoa</taxon>
        <taxon>Platyhelminthes</taxon>
        <taxon>Trematoda</taxon>
        <taxon>Digenea</taxon>
        <taxon>Strigeidida</taxon>
        <taxon>Schistosomatoidea</taxon>
        <taxon>Schistosomatidae</taxon>
        <taxon>Schistosoma</taxon>
    </lineage>
</organism>
<reference evidence="6 7" key="1">
    <citation type="submission" date="2018-11" db="EMBL/GenBank/DDBJ databases">
        <authorList>
            <consortium name="Pathogen Informatics"/>
        </authorList>
    </citation>
    <scope>NUCLEOTIDE SEQUENCE [LARGE SCALE GENOMIC DNA]</scope>
    <source>
        <strain>Denwood</strain>
        <strain evidence="7">Zambia</strain>
    </source>
</reference>
<dbReference type="PANTHER" id="PTHR10853:SF0">
    <property type="entry name" value="PROTEIN PELOTA HOMOLOG"/>
    <property type="match status" value="1"/>
</dbReference>
<dbReference type="Proteomes" id="UP000269396">
    <property type="component" value="Unassembled WGS sequence"/>
</dbReference>
<keyword evidence="7" id="KW-1185">Reference proteome</keyword>
<dbReference type="GO" id="GO:0071025">
    <property type="term" value="P:RNA surveillance"/>
    <property type="evidence" value="ECO:0007669"/>
    <property type="project" value="InterPro"/>
</dbReference>
<protein>
    <submittedName>
        <fullName evidence="6">Uncharacterized protein</fullName>
    </submittedName>
</protein>
<comment type="similarity">
    <text evidence="3">Belongs to the eukaryotic release factor 1 family. Pelota subfamily.</text>
</comment>
<proteinExistence type="inferred from homology"/>
<dbReference type="SUPFAM" id="SSF53137">
    <property type="entry name" value="Translational machinery components"/>
    <property type="match status" value="1"/>
</dbReference>
<gene>
    <name evidence="6" type="ORF">SMTD_LOCUS6324</name>
</gene>
<dbReference type="EMBL" id="UZAL01027525">
    <property type="protein sequence ID" value="VDP33282.1"/>
    <property type="molecule type" value="Genomic_DNA"/>
</dbReference>
<keyword evidence="5" id="KW-0479">Metal-binding</keyword>
<evidence type="ECO:0000256" key="3">
    <source>
        <dbReference type="ARBA" id="ARBA00009504"/>
    </source>
</evidence>
<evidence type="ECO:0000256" key="1">
    <source>
        <dbReference type="ARBA" id="ARBA00001968"/>
    </source>
</evidence>
<accession>A0A183NW38</accession>
<dbReference type="InterPro" id="IPR029064">
    <property type="entry name" value="Ribosomal_eL30-like_sf"/>
</dbReference>
<dbReference type="InterPro" id="IPR042226">
    <property type="entry name" value="eFR1_2_sf"/>
</dbReference>
<evidence type="ECO:0000313" key="6">
    <source>
        <dbReference type="EMBL" id="VDP33282.1"/>
    </source>
</evidence>
<keyword evidence="4" id="KW-0963">Cytoplasm</keyword>
<dbReference type="FunFam" id="3.30.1330.30:FF:000008">
    <property type="entry name" value="Protein pelota homolog"/>
    <property type="match status" value="1"/>
</dbReference>
<dbReference type="PANTHER" id="PTHR10853">
    <property type="entry name" value="PELOTA"/>
    <property type="match status" value="1"/>
</dbReference>
<evidence type="ECO:0000256" key="2">
    <source>
        <dbReference type="ARBA" id="ARBA00004496"/>
    </source>
</evidence>
<comment type="subcellular location">
    <subcellularLocation>
        <location evidence="2">Cytoplasm</location>
    </subcellularLocation>
</comment>
<dbReference type="GO" id="GO:0032790">
    <property type="term" value="P:ribosome disassembly"/>
    <property type="evidence" value="ECO:0007669"/>
    <property type="project" value="TreeGrafter"/>
</dbReference>
<dbReference type="GO" id="GO:0070481">
    <property type="term" value="P:nuclear-transcribed mRNA catabolic process, non-stop decay"/>
    <property type="evidence" value="ECO:0007669"/>
    <property type="project" value="InterPro"/>
</dbReference>
<name>A0A183NW38_9TREM</name>
<dbReference type="Gene3D" id="3.30.420.60">
    <property type="entry name" value="eRF1 domain 2"/>
    <property type="match status" value="1"/>
</dbReference>
<dbReference type="GO" id="GO:0005737">
    <property type="term" value="C:cytoplasm"/>
    <property type="evidence" value="ECO:0007669"/>
    <property type="project" value="UniProtKB-SubCell"/>
</dbReference>
<dbReference type="GO" id="GO:0070966">
    <property type="term" value="P:nuclear-transcribed mRNA catabolic process, no-go decay"/>
    <property type="evidence" value="ECO:0007669"/>
    <property type="project" value="InterPro"/>
</dbReference>
<dbReference type="GO" id="GO:0070651">
    <property type="term" value="P:nonfunctional rRNA decay"/>
    <property type="evidence" value="ECO:0007669"/>
    <property type="project" value="TreeGrafter"/>
</dbReference>
<dbReference type="GO" id="GO:0046872">
    <property type="term" value="F:metal ion binding"/>
    <property type="evidence" value="ECO:0007669"/>
    <property type="project" value="UniProtKB-KW"/>
</dbReference>
<evidence type="ECO:0000256" key="5">
    <source>
        <dbReference type="ARBA" id="ARBA00022723"/>
    </source>
</evidence>
<evidence type="ECO:0000313" key="7">
    <source>
        <dbReference type="Proteomes" id="UP000269396"/>
    </source>
</evidence>
<dbReference type="SUPFAM" id="SSF55315">
    <property type="entry name" value="L30e-like"/>
    <property type="match status" value="1"/>
</dbReference>
<dbReference type="InterPro" id="IPR005142">
    <property type="entry name" value="eRF1_3"/>
</dbReference>